<sequence length="1734" mass="197113">MEVQAAIKEITDQWAILLTARICNTLQLPPNELQSRLENTASKMNNQELGAIIRKGLKMSTVNDPNQINIMSDTVGSLLMQFHCHPNFCKIFNTLMNSAHELLNMPLQTETTSAKPKALHTDKIINDEVLTDFEKLECNVFDYISHFLLAAANCESISFDPISLDIVSIIFHYLKHEQPNAVRASAGDILSALSSSPRHCQIINDMFWQQFGLCKKDDDFRNFASWIDGVQNLKLALTPEPLEKVTLQFFQNFIDNEKKIERGVLRMKFLDAFLSILKNINKTPASAKHEQYYKHQEAVWNIALKWSSKSKHTSFCYTFLCHLISSTTFDFYLPHAKQYCELLTKYAKSGEVDMLTLIADFIKTCPADLYKTRVDEFTTMVNTHIIPLLFAGTDKKRTLRFTDNEQIPVVLKILTEIGVKQMNIIVDFVRPVLSVEEPNSDTKRVRLICIQVLAELSTQAPQELVKFNEVLFPLLQPSILGVNPEFKEEIQYAIPTFPLIHSINEEKLDQLAEVVFNLSILDDNVASSAMNSMNMFIQNLVSLKLCARAPIIYINKIIEIIHNSKAQDVLHYLCYLSAVINSWSNNISDAGKIELTGSKLQPSEWREMRLNLDVLMLIFLLSPEKSLSANSHAVLKCLNLKPIQDFDRECNYTYSFAKYVSEVAGSDYIGNASKMVESGPDFSANFFIKILQTWEKQQKTFEANHSTKIMDFLASIVRKNDENFKKFIGDIFMMLAENPSSNEAIHALGLIDYSLAAAIAGQIDTWATQNNRKDNYYPQTITILSTISSRPQFAKLQEGDNLIPFFENFVRKITSYKAPNSQERYINLERSLKVFIVFAAADPNHLSNVINKQELVEKFIKDMIAMASLDCVKQFTNTFPETFLTALKTSFEFINFPINLFDEFSRWLMVFTRIFSQKEQIQTYIVQALTTLLHQNFNILYPFLQTSYGKFDLLTSHIILAIANVFSMRNDFLDKYENGDALLLVTVILHISSVSVLSRQAAHKLLCLLLTKERSIFTKSAPRTLVMATTSHSPSGFITQAAHFVNFASKAVTPQIAREFFKIFADDFDKIEQSQNPLLSSIYEFIPVILEGCEATEVLSAALHLTSHCKLNESSTAAEVTKLWHAIFENFKQNKPDVAKTIVKLVFDNGVSQEKLSSIETQTSVLVLVSLFQVFPHETGEFILPILSIYDRSIPDDIDAFVTFLKDANITFVPSKEEIVAANALSQILLLISDRSLFEEIFQKKLAPLLFFATINYHLEEFSIGPFRPLLDSLLDAGLFRFARDSLKFSENLAALQKASLINCATSLEQQFQIITVPPAKKMLAYDNEAVLTMCTLMCQNDPEFKQQFFNLILANAVQVKEGDRSVEPLIMMIALKDEMNTRSIYFLLLFTLYALKNNRTELMDALVDNIHHRLISEKCDKEAFSREAVPVAIIFLLYITIDCKRSFSIHLMKILTDVCRKISEGDDAKERAAELNAFFEQYSGDEYISSLFIHYVADLPTLGDDNVKVVVECLYQLNNVISKDGKEINWCFLLAILIDAVRTNIAVMSNRPIPAILNVKDLKYNPIDFAEYLLDKFKDTRMRMFYVLFMMSLYKTFKCNDVNKDAVVMSLLAEFVGQSKLVMAPNITDSLLKTAALVNLTADVQGREEASKLLYTVINSIQYKPSESALSVVAMKPQIVPVQRKMIGHWQAQKGFGVSQANFPHVVLYNIGAMENTSIIDMMWEYIVKKSNQ</sequence>
<dbReference type="KEGG" id="tva:4765449"/>
<gene>
    <name evidence="1" type="ORF">TVAG_211840</name>
</gene>
<proteinExistence type="predicted"/>
<protein>
    <submittedName>
        <fullName evidence="1">Uncharacterized protein</fullName>
    </submittedName>
</protein>
<dbReference type="VEuPathDB" id="TrichDB:TVAGG3_0048710"/>
<dbReference type="EMBL" id="DS113397">
    <property type="protein sequence ID" value="EAY07545.1"/>
    <property type="molecule type" value="Genomic_DNA"/>
</dbReference>
<dbReference type="SUPFAM" id="SSF48371">
    <property type="entry name" value="ARM repeat"/>
    <property type="match status" value="1"/>
</dbReference>
<dbReference type="Proteomes" id="UP000001542">
    <property type="component" value="Unassembled WGS sequence"/>
</dbReference>
<keyword evidence="2" id="KW-1185">Reference proteome</keyword>
<dbReference type="VEuPathDB" id="TrichDB:TVAG_211840"/>
<evidence type="ECO:0000313" key="2">
    <source>
        <dbReference type="Proteomes" id="UP000001542"/>
    </source>
</evidence>
<reference evidence="1" key="1">
    <citation type="submission" date="2006-10" db="EMBL/GenBank/DDBJ databases">
        <authorList>
            <person name="Amadeo P."/>
            <person name="Zhao Q."/>
            <person name="Wortman J."/>
            <person name="Fraser-Liggett C."/>
            <person name="Carlton J."/>
        </authorList>
    </citation>
    <scope>NUCLEOTIDE SEQUENCE</scope>
    <source>
        <strain evidence="1">G3</strain>
    </source>
</reference>
<accession>A2EIE0</accession>
<organism evidence="1 2">
    <name type="scientific">Trichomonas vaginalis (strain ATCC PRA-98 / G3)</name>
    <dbReference type="NCBI Taxonomy" id="412133"/>
    <lineage>
        <taxon>Eukaryota</taxon>
        <taxon>Metamonada</taxon>
        <taxon>Parabasalia</taxon>
        <taxon>Trichomonadida</taxon>
        <taxon>Trichomonadidae</taxon>
        <taxon>Trichomonas</taxon>
    </lineage>
</organism>
<dbReference type="OrthoDB" id="18116at2759"/>
<reference evidence="1" key="2">
    <citation type="journal article" date="2007" name="Science">
        <title>Draft genome sequence of the sexually transmitted pathogen Trichomonas vaginalis.</title>
        <authorList>
            <person name="Carlton J.M."/>
            <person name="Hirt R.P."/>
            <person name="Silva J.C."/>
            <person name="Delcher A.L."/>
            <person name="Schatz M."/>
            <person name="Zhao Q."/>
            <person name="Wortman J.R."/>
            <person name="Bidwell S.L."/>
            <person name="Alsmark U.C.M."/>
            <person name="Besteiro S."/>
            <person name="Sicheritz-Ponten T."/>
            <person name="Noel C.J."/>
            <person name="Dacks J.B."/>
            <person name="Foster P.G."/>
            <person name="Simillion C."/>
            <person name="Van de Peer Y."/>
            <person name="Miranda-Saavedra D."/>
            <person name="Barton G.J."/>
            <person name="Westrop G.D."/>
            <person name="Mueller S."/>
            <person name="Dessi D."/>
            <person name="Fiori P.L."/>
            <person name="Ren Q."/>
            <person name="Paulsen I."/>
            <person name="Zhang H."/>
            <person name="Bastida-Corcuera F.D."/>
            <person name="Simoes-Barbosa A."/>
            <person name="Brown M.T."/>
            <person name="Hayes R.D."/>
            <person name="Mukherjee M."/>
            <person name="Okumura C.Y."/>
            <person name="Schneider R."/>
            <person name="Smith A.J."/>
            <person name="Vanacova S."/>
            <person name="Villalvazo M."/>
            <person name="Haas B.J."/>
            <person name="Pertea M."/>
            <person name="Feldblyum T.V."/>
            <person name="Utterback T.R."/>
            <person name="Shu C.L."/>
            <person name="Osoegawa K."/>
            <person name="de Jong P.J."/>
            <person name="Hrdy I."/>
            <person name="Horvathova L."/>
            <person name="Zubacova Z."/>
            <person name="Dolezal P."/>
            <person name="Malik S.B."/>
            <person name="Logsdon J.M. Jr."/>
            <person name="Henze K."/>
            <person name="Gupta A."/>
            <person name="Wang C.C."/>
            <person name="Dunne R.L."/>
            <person name="Upcroft J.A."/>
            <person name="Upcroft P."/>
            <person name="White O."/>
            <person name="Salzberg S.L."/>
            <person name="Tang P."/>
            <person name="Chiu C.-H."/>
            <person name="Lee Y.-S."/>
            <person name="Embley T.M."/>
            <person name="Coombs G.H."/>
            <person name="Mottram J.C."/>
            <person name="Tachezy J."/>
            <person name="Fraser-Liggett C.M."/>
            <person name="Johnson P.J."/>
        </authorList>
    </citation>
    <scope>NUCLEOTIDE SEQUENCE [LARGE SCALE GENOMIC DNA]</scope>
    <source>
        <strain evidence="1">G3</strain>
    </source>
</reference>
<dbReference type="InParanoid" id="A2EIE0"/>
<dbReference type="InterPro" id="IPR016024">
    <property type="entry name" value="ARM-type_fold"/>
</dbReference>
<dbReference type="RefSeq" id="XP_001319768.1">
    <property type="nucleotide sequence ID" value="XM_001319733.1"/>
</dbReference>
<name>A2EIE0_TRIV3</name>
<evidence type="ECO:0000313" key="1">
    <source>
        <dbReference type="EMBL" id="EAY07545.1"/>
    </source>
</evidence>